<comment type="caution">
    <text evidence="13">The sequence shown here is derived from an EMBL/GenBank/DDBJ whole genome shotgun (WGS) entry which is preliminary data.</text>
</comment>
<dbReference type="Gene3D" id="3.20.20.80">
    <property type="entry name" value="Glycosidases"/>
    <property type="match status" value="1"/>
</dbReference>
<dbReference type="Gene3D" id="2.60.40.10">
    <property type="entry name" value="Immunoglobulins"/>
    <property type="match status" value="2"/>
</dbReference>
<evidence type="ECO:0000256" key="7">
    <source>
        <dbReference type="ARBA" id="ARBA00023056"/>
    </source>
</evidence>
<dbReference type="GO" id="GO:0005829">
    <property type="term" value="C:cytosol"/>
    <property type="evidence" value="ECO:0007669"/>
    <property type="project" value="TreeGrafter"/>
</dbReference>
<evidence type="ECO:0000313" key="14">
    <source>
        <dbReference type="Proteomes" id="UP000537326"/>
    </source>
</evidence>
<accession>A0A7Y9YDA3</accession>
<dbReference type="GO" id="GO:0004553">
    <property type="term" value="F:hydrolase activity, hydrolyzing O-glycosyl compounds"/>
    <property type="evidence" value="ECO:0007669"/>
    <property type="project" value="InterPro"/>
</dbReference>
<feature type="active site" description="Proton donor" evidence="9 10">
    <location>
        <position position="479"/>
    </location>
</feature>
<dbReference type="InterPro" id="IPR014756">
    <property type="entry name" value="Ig_E-set"/>
</dbReference>
<evidence type="ECO:0000256" key="4">
    <source>
        <dbReference type="ARBA" id="ARBA00022600"/>
    </source>
</evidence>
<proteinExistence type="inferred from homology"/>
<dbReference type="NCBIfam" id="NF008967">
    <property type="entry name" value="PRK12313.1"/>
    <property type="match status" value="1"/>
</dbReference>
<dbReference type="InterPro" id="IPR013783">
    <property type="entry name" value="Ig-like_fold"/>
</dbReference>
<dbReference type="InterPro" id="IPR037439">
    <property type="entry name" value="Branching_enzy"/>
</dbReference>
<dbReference type="InterPro" id="IPR054169">
    <property type="entry name" value="GlgB_N"/>
</dbReference>
<keyword evidence="7 9" id="KW-0320">Glycogen biosynthesis</keyword>
<comment type="pathway">
    <text evidence="2 9">Glycan biosynthesis; glycogen biosynthesis.</text>
</comment>
<dbReference type="EC" id="2.4.1.18" evidence="9"/>
<dbReference type="PIRSF" id="PIRSF000463">
    <property type="entry name" value="GlgB"/>
    <property type="match status" value="1"/>
</dbReference>
<keyword evidence="5 9" id="KW-0328">Glycosyltransferase</keyword>
<dbReference type="InterPro" id="IPR013780">
    <property type="entry name" value="Glyco_hydro_b"/>
</dbReference>
<dbReference type="CDD" id="cd11322">
    <property type="entry name" value="AmyAc_Glg_BE"/>
    <property type="match status" value="1"/>
</dbReference>
<dbReference type="CDD" id="cd02855">
    <property type="entry name" value="E_set_GBE_prok_N"/>
    <property type="match status" value="1"/>
</dbReference>
<dbReference type="InterPro" id="IPR006407">
    <property type="entry name" value="GlgB"/>
</dbReference>
<evidence type="ECO:0000256" key="9">
    <source>
        <dbReference type="HAMAP-Rule" id="MF_00685"/>
    </source>
</evidence>
<dbReference type="SUPFAM" id="SSF51445">
    <property type="entry name" value="(Trans)glycosidases"/>
    <property type="match status" value="1"/>
</dbReference>
<evidence type="ECO:0000256" key="6">
    <source>
        <dbReference type="ARBA" id="ARBA00022679"/>
    </source>
</evidence>
<dbReference type="Gene3D" id="2.60.40.1180">
    <property type="entry name" value="Golgi alpha-mannosidase II"/>
    <property type="match status" value="1"/>
</dbReference>
<dbReference type="NCBIfam" id="TIGR01515">
    <property type="entry name" value="branching_enzym"/>
    <property type="match status" value="1"/>
</dbReference>
<dbReference type="GO" id="GO:0003844">
    <property type="term" value="F:1,4-alpha-glucan branching enzyme activity"/>
    <property type="evidence" value="ECO:0007669"/>
    <property type="project" value="UniProtKB-UniRule"/>
</dbReference>
<dbReference type="EMBL" id="JACBZI010000001">
    <property type="protein sequence ID" value="NYI09659.1"/>
    <property type="molecule type" value="Genomic_DNA"/>
</dbReference>
<dbReference type="FunFam" id="2.60.40.1180:FF:000002">
    <property type="entry name" value="1,4-alpha-glucan branching enzyme GlgB"/>
    <property type="match status" value="1"/>
</dbReference>
<dbReference type="SUPFAM" id="SSF81296">
    <property type="entry name" value="E set domains"/>
    <property type="match status" value="2"/>
</dbReference>
<evidence type="ECO:0000256" key="11">
    <source>
        <dbReference type="SAM" id="MobiDB-lite"/>
    </source>
</evidence>
<dbReference type="Pfam" id="PF22019">
    <property type="entry name" value="GlgB_N"/>
    <property type="match status" value="1"/>
</dbReference>
<evidence type="ECO:0000313" key="13">
    <source>
        <dbReference type="EMBL" id="NYI09659.1"/>
    </source>
</evidence>
<gene>
    <name evidence="9" type="primary">glgB</name>
    <name evidence="13" type="ORF">BKA05_001174</name>
</gene>
<comment type="similarity">
    <text evidence="3 9">Belongs to the glycosyl hydrolase 13 family. GlgB subfamily.</text>
</comment>
<dbReference type="InterPro" id="IPR006047">
    <property type="entry name" value="GH13_cat_dom"/>
</dbReference>
<dbReference type="GO" id="GO:0005978">
    <property type="term" value="P:glycogen biosynthetic process"/>
    <property type="evidence" value="ECO:0007669"/>
    <property type="project" value="UniProtKB-UniRule"/>
</dbReference>
<evidence type="ECO:0000256" key="3">
    <source>
        <dbReference type="ARBA" id="ARBA00009000"/>
    </source>
</evidence>
<evidence type="ECO:0000256" key="10">
    <source>
        <dbReference type="PIRSR" id="PIRSR000463-1"/>
    </source>
</evidence>
<dbReference type="InterPro" id="IPR044143">
    <property type="entry name" value="GlgB_N_E_set_prok"/>
</dbReference>
<dbReference type="SUPFAM" id="SSF51011">
    <property type="entry name" value="Glycosyl hydrolase domain"/>
    <property type="match status" value="1"/>
</dbReference>
<protein>
    <recommendedName>
        <fullName evidence="9">1,4-alpha-glucan branching enzyme GlgB</fullName>
        <ecNumber evidence="9">2.4.1.18</ecNumber>
    </recommendedName>
    <alternativeName>
        <fullName evidence="9">1,4-alpha-D-glucan:1,4-alpha-D-glucan 6-glucosyl-transferase</fullName>
    </alternativeName>
    <alternativeName>
        <fullName evidence="9">Alpha-(1-&gt;4)-glucan branching enzyme</fullName>
    </alternativeName>
    <alternativeName>
        <fullName evidence="9">Glycogen branching enzyme</fullName>
        <shortName evidence="9">BE</shortName>
    </alternativeName>
</protein>
<dbReference type="Pfam" id="PF02922">
    <property type="entry name" value="CBM_48"/>
    <property type="match status" value="1"/>
</dbReference>
<dbReference type="PANTHER" id="PTHR43651">
    <property type="entry name" value="1,4-ALPHA-GLUCAN-BRANCHING ENZYME"/>
    <property type="match status" value="1"/>
</dbReference>
<evidence type="ECO:0000256" key="1">
    <source>
        <dbReference type="ARBA" id="ARBA00000826"/>
    </source>
</evidence>
<dbReference type="RefSeq" id="WP_179530598.1">
    <property type="nucleotide sequence ID" value="NZ_BAAAPP010000012.1"/>
</dbReference>
<keyword evidence="4 9" id="KW-0321">Glycogen metabolism</keyword>
<evidence type="ECO:0000256" key="2">
    <source>
        <dbReference type="ARBA" id="ARBA00004964"/>
    </source>
</evidence>
<keyword evidence="8 9" id="KW-0119">Carbohydrate metabolism</keyword>
<dbReference type="InterPro" id="IPR004193">
    <property type="entry name" value="Glyco_hydro_13_N"/>
</dbReference>
<dbReference type="Pfam" id="PF02806">
    <property type="entry name" value="Alpha-amylase_C"/>
    <property type="match status" value="1"/>
</dbReference>
<sequence>MTPPAPTEPPTRAATGTGTSPRPVPREELDQLVRGEHGHPHAVLGPHVHEGAVTVRALKPLAARVAVVGEFGEVPLTHEHEGVWVGVLPVAEVPDYRLSVAYDGDPLLLEDPFRFLPTLGEVDLHLVNEGRHEQLWTALGAHVRHYEGADGRAIEGTSFAVWAPSARGVRLKCDANGWDGREHPMRQLGTSGVWELFVPGVGSGTAYKFAILGQDGHWREKADPLARWAEPPASTASKVFESDYTWGDDAWMSARADTAPVSAPMSVYEVHLASWRRHYDGSTWSWDQLATDLVAYVQDLGFTHVELMPVMQHPFGGSWGYHVTSYFAPDSRFGDPDGFRLLVDRLHQAGIGVILDWVPGHFATDEWALARFDGTPLYEDPNPQRGWHQEWGSHIFNFGRPEVRNFLFANAVYWCEEFHVDGLRVDGVASMLYLDYSRKEGEWSPNKYGGRENLEAVQFLQEMNATVYRRVPGVVTIAEESTSWPGVTKPTDADGLGFGFKWNMGWMHDSLTYMAHEPVHRAYHHGEMTFSLVYAWSENFVLPISHDEVVHGKGSLLRKMPGDRWQQLANLRAYLAFMWGHPGKQLLFMGVELGQESEWAESRELDWWLLEHPEHAGVHRLVRDLNRVYAESGALWAQDHSPDGFAWIDANDAGRNVFSFVRRAPGHPDLVCVSNFSAVPHHGVRVGFPAAGEWAEVLNTDAETYTGSGVGNFGSVTAVDGEHHGHPAYADVSLPPLGTVWFRAAR</sequence>
<dbReference type="AlphaFoldDB" id="A0A7Y9YDA3"/>
<dbReference type="Pfam" id="PF00128">
    <property type="entry name" value="Alpha-amylase"/>
    <property type="match status" value="1"/>
</dbReference>
<dbReference type="HAMAP" id="MF_00685">
    <property type="entry name" value="GlgB"/>
    <property type="match status" value="1"/>
</dbReference>
<reference evidence="13 14" key="1">
    <citation type="submission" date="2020-07" db="EMBL/GenBank/DDBJ databases">
        <title>Sequencing the genomes of 1000 actinobacteria strains.</title>
        <authorList>
            <person name="Klenk H.-P."/>
        </authorList>
    </citation>
    <scope>NUCLEOTIDE SEQUENCE [LARGE SCALE GENOMIC DNA]</scope>
    <source>
        <strain evidence="13 14">DSM 18248</strain>
    </source>
</reference>
<evidence type="ECO:0000259" key="12">
    <source>
        <dbReference type="SMART" id="SM00642"/>
    </source>
</evidence>
<dbReference type="PANTHER" id="PTHR43651:SF3">
    <property type="entry name" value="1,4-ALPHA-GLUCAN-BRANCHING ENZYME"/>
    <property type="match status" value="1"/>
</dbReference>
<keyword evidence="14" id="KW-1185">Reference proteome</keyword>
<dbReference type="NCBIfam" id="NF003811">
    <property type="entry name" value="PRK05402.1"/>
    <property type="match status" value="1"/>
</dbReference>
<feature type="active site" description="Nucleophile" evidence="9 10">
    <location>
        <position position="426"/>
    </location>
</feature>
<comment type="function">
    <text evidence="9">Catalyzes the formation of the alpha-1,6-glucosidic linkages in glycogen by scission of a 1,4-alpha-linked oligosaccharide from growing alpha-1,4-glucan chains and the subsequent attachment of the oligosaccharide to the alpha-1,6 position.</text>
</comment>
<comment type="catalytic activity">
    <reaction evidence="1 9">
        <text>Transfers a segment of a (1-&gt;4)-alpha-D-glucan chain to a primary hydroxy group in a similar glucan chain.</text>
        <dbReference type="EC" id="2.4.1.18"/>
    </reaction>
</comment>
<keyword evidence="6 9" id="KW-0808">Transferase</keyword>
<dbReference type="InterPro" id="IPR017853">
    <property type="entry name" value="GH"/>
</dbReference>
<feature type="region of interest" description="Disordered" evidence="11">
    <location>
        <begin position="1"/>
        <end position="25"/>
    </location>
</feature>
<dbReference type="UniPathway" id="UPA00164"/>
<dbReference type="Proteomes" id="UP000537326">
    <property type="component" value="Unassembled WGS sequence"/>
</dbReference>
<dbReference type="FunFam" id="3.20.20.80:FF:000003">
    <property type="entry name" value="1,4-alpha-glucan branching enzyme GlgB"/>
    <property type="match status" value="1"/>
</dbReference>
<evidence type="ECO:0000256" key="5">
    <source>
        <dbReference type="ARBA" id="ARBA00022676"/>
    </source>
</evidence>
<name>A0A7Y9YDA3_9ACTN</name>
<organism evidence="13 14">
    <name type="scientific">Nocardioides marinus</name>
    <dbReference type="NCBI Taxonomy" id="374514"/>
    <lineage>
        <taxon>Bacteria</taxon>
        <taxon>Bacillati</taxon>
        <taxon>Actinomycetota</taxon>
        <taxon>Actinomycetes</taxon>
        <taxon>Propionibacteriales</taxon>
        <taxon>Nocardioidaceae</taxon>
        <taxon>Nocardioides</taxon>
    </lineage>
</organism>
<comment type="subunit">
    <text evidence="9">Monomer.</text>
</comment>
<feature type="domain" description="Glycosyl hydrolase family 13 catalytic" evidence="12">
    <location>
        <begin position="269"/>
        <end position="631"/>
    </location>
</feature>
<dbReference type="InterPro" id="IPR006048">
    <property type="entry name" value="A-amylase/branching_C"/>
</dbReference>
<dbReference type="GO" id="GO:0043169">
    <property type="term" value="F:cation binding"/>
    <property type="evidence" value="ECO:0007669"/>
    <property type="project" value="InterPro"/>
</dbReference>
<dbReference type="SMART" id="SM00642">
    <property type="entry name" value="Aamy"/>
    <property type="match status" value="1"/>
</dbReference>
<evidence type="ECO:0000256" key="8">
    <source>
        <dbReference type="ARBA" id="ARBA00023277"/>
    </source>
</evidence>
<feature type="compositionally biased region" description="Low complexity" evidence="11">
    <location>
        <begin position="10"/>
        <end position="21"/>
    </location>
</feature>